<dbReference type="Proteomes" id="UP000244896">
    <property type="component" value="Chromosome"/>
</dbReference>
<keyword evidence="2" id="KW-1185">Reference proteome</keyword>
<name>A0A2U8DZS4_9BACT</name>
<dbReference type="AlphaFoldDB" id="A0A2U8DZS4"/>
<dbReference type="EMBL" id="CP023004">
    <property type="protein sequence ID" value="AWI07954.1"/>
    <property type="molecule type" value="Genomic_DNA"/>
</dbReference>
<dbReference type="KEGG" id="elut:CKA38_00580"/>
<dbReference type="RefSeq" id="WP_108823762.1">
    <property type="nucleotide sequence ID" value="NZ_CP023004.1"/>
</dbReference>
<accession>A0A2U8DZS4</accession>
<proteinExistence type="predicted"/>
<gene>
    <name evidence="1" type="ORF">CKA38_00580</name>
</gene>
<protein>
    <submittedName>
        <fullName evidence="1">Uncharacterized protein</fullName>
    </submittedName>
</protein>
<sequence>MKTKIISFGLAVAALVIAGCSTPSMRIKHNPELFSSISAADQELIKQGRVALGFTPDMVKLALGEPDQIAQKIDKNGTTVTWRYRGYDSSVDYGFHGYWGSPYSMRPRYWGGYYGWSGYYNTPSTISDYLRVTFRDDRVVEINQLR</sequence>
<dbReference type="PROSITE" id="PS51257">
    <property type="entry name" value="PROKAR_LIPOPROTEIN"/>
    <property type="match status" value="1"/>
</dbReference>
<organism evidence="1 2">
    <name type="scientific">Ereboglobus luteus</name>
    <dbReference type="NCBI Taxonomy" id="1796921"/>
    <lineage>
        <taxon>Bacteria</taxon>
        <taxon>Pseudomonadati</taxon>
        <taxon>Verrucomicrobiota</taxon>
        <taxon>Opitutia</taxon>
        <taxon>Opitutales</taxon>
        <taxon>Opitutaceae</taxon>
        <taxon>Ereboglobus</taxon>
    </lineage>
</organism>
<reference evidence="1 2" key="1">
    <citation type="journal article" date="2018" name="Syst. Appl. Microbiol.">
        <title>Ereboglobus luteus gen. nov. sp. nov. from cockroach guts, and new insights into the oxygen relationship of the genera Opitutus and Didymococcus (Verrucomicrobia: Opitutaceae).</title>
        <authorList>
            <person name="Tegtmeier D."/>
            <person name="Belitz A."/>
            <person name="Radek R."/>
            <person name="Heimerl T."/>
            <person name="Brune A."/>
        </authorList>
    </citation>
    <scope>NUCLEOTIDE SEQUENCE [LARGE SCALE GENOMIC DNA]</scope>
    <source>
        <strain evidence="1 2">Ho45</strain>
    </source>
</reference>
<evidence type="ECO:0000313" key="2">
    <source>
        <dbReference type="Proteomes" id="UP000244896"/>
    </source>
</evidence>
<dbReference type="OrthoDB" id="195554at2"/>
<evidence type="ECO:0000313" key="1">
    <source>
        <dbReference type="EMBL" id="AWI07954.1"/>
    </source>
</evidence>